<dbReference type="PROSITE" id="PS50005">
    <property type="entry name" value="TPR"/>
    <property type="match status" value="1"/>
</dbReference>
<dbReference type="InterPro" id="IPR029489">
    <property type="entry name" value="OGT/SEC/SPY_C"/>
</dbReference>
<dbReference type="Pfam" id="PF13432">
    <property type="entry name" value="TPR_16"/>
    <property type="match status" value="2"/>
</dbReference>
<proteinExistence type="inferred from homology"/>
<protein>
    <recommendedName>
        <fullName evidence="3">protein O-GlcNAc transferase</fullName>
        <ecNumber evidence="3">2.4.1.255</ecNumber>
    </recommendedName>
</protein>
<accession>A0A4P7BWR7</accession>
<name>A0A4P7BWR7_9GAMM</name>
<dbReference type="EMBL" id="CP038033">
    <property type="protein sequence ID" value="QBQ53540.1"/>
    <property type="molecule type" value="Genomic_DNA"/>
</dbReference>
<evidence type="ECO:0000259" key="9">
    <source>
        <dbReference type="Pfam" id="PF13844"/>
    </source>
</evidence>
<dbReference type="InterPro" id="IPR019734">
    <property type="entry name" value="TPR_rpt"/>
</dbReference>
<feature type="repeat" description="TPR" evidence="8">
    <location>
        <begin position="78"/>
        <end position="111"/>
    </location>
</feature>
<sequence length="730" mass="81628">MGIKELLARARRLQATHRFNESAQLYTQILAKHPNHPDALLGLGNAALQNRDFGGATQWLERLLKVIGPKKQLLTTLSMAHSNCGSRLFETAALPSALTHFQRALKLDPHNKLAWRNLALTQLHLGQLQAAVVSARQATLFDLRDHEAHLLLARALLANHQRPAGLGLLSILSNLPLPDELAIGVAEQWLLCQQPDPAWALLERQRSRSTDPSTLASRIITLARRHGENWQAAQWLRHWLKQNHANDKQSLGFARALARAGEARQAIAVYQKTLTANPSSWQAKLGSALTLPVIYQNAHHLARVRDRFAKGLETLKNWQPASPPLLEDLLWSNFLLAYQGFNDLSLQRDYGDWLHHWASRAQDSPPQVDTKRWRPRRIGFVSSSFRNCTVGHYFGRWPGALRQAGFEVIVYQLGPHRDHHTQTVANSASKFCYLNQDLASCATQIAEDQLDALIYPELGMDTRVLVLAALRLAPLQSCAWGHPITSGLPTMDIYFSCTTMEPPEGQRHYREQLVPLPGLGTSYPAPPQPPAAGRRELGLPENHTLYLLPQSPFKIHPETDPLVAQVLAEDTQGVLVLFTGQDRRVTDKLLSRLQTALTKAGADPKRQLLLLPTMPRSRYLQINRCCDLILDPPHWSGGNTALDALSTGLPIITLPSAYMRGRQSTAMLTLLELPELIAPNGEGYVTQALQYGRNKAANETLRAQIFTRQKRLFEQKEPLKALTSFFCSLE</sequence>
<keyword evidence="5" id="KW-0808">Transferase</keyword>
<keyword evidence="6" id="KW-0677">Repeat</keyword>
<evidence type="ECO:0000256" key="3">
    <source>
        <dbReference type="ARBA" id="ARBA00011970"/>
    </source>
</evidence>
<dbReference type="GO" id="GO:0006493">
    <property type="term" value="P:protein O-linked glycosylation"/>
    <property type="evidence" value="ECO:0007669"/>
    <property type="project" value="TreeGrafter"/>
</dbReference>
<dbReference type="Gene3D" id="3.40.50.2000">
    <property type="entry name" value="Glycogen Phosphorylase B"/>
    <property type="match status" value="1"/>
</dbReference>
<dbReference type="RefSeq" id="WP_134356554.1">
    <property type="nucleotide sequence ID" value="NZ_CP038033.1"/>
</dbReference>
<evidence type="ECO:0000256" key="2">
    <source>
        <dbReference type="ARBA" id="ARBA00005386"/>
    </source>
</evidence>
<dbReference type="Pfam" id="PF13844">
    <property type="entry name" value="Glyco_transf_41"/>
    <property type="match status" value="2"/>
</dbReference>
<evidence type="ECO:0000256" key="8">
    <source>
        <dbReference type="PROSITE-ProRule" id="PRU00339"/>
    </source>
</evidence>
<dbReference type="AlphaFoldDB" id="A0A4P7BWR7"/>
<dbReference type="InterPro" id="IPR011990">
    <property type="entry name" value="TPR-like_helical_dom_sf"/>
</dbReference>
<evidence type="ECO:0000256" key="6">
    <source>
        <dbReference type="ARBA" id="ARBA00022737"/>
    </source>
</evidence>
<evidence type="ECO:0000256" key="1">
    <source>
        <dbReference type="ARBA" id="ARBA00004922"/>
    </source>
</evidence>
<dbReference type="OrthoDB" id="146908at2"/>
<evidence type="ECO:0000256" key="5">
    <source>
        <dbReference type="ARBA" id="ARBA00022679"/>
    </source>
</evidence>
<dbReference type="Gene3D" id="1.25.40.10">
    <property type="entry name" value="Tetratricopeptide repeat domain"/>
    <property type="match status" value="3"/>
</dbReference>
<evidence type="ECO:0000256" key="4">
    <source>
        <dbReference type="ARBA" id="ARBA00022676"/>
    </source>
</evidence>
<feature type="domain" description="O-GlcNAc transferase C-terminal" evidence="9">
    <location>
        <begin position="531"/>
        <end position="716"/>
    </location>
</feature>
<evidence type="ECO:0000256" key="7">
    <source>
        <dbReference type="ARBA" id="ARBA00022803"/>
    </source>
</evidence>
<keyword evidence="7 8" id="KW-0802">TPR repeat</keyword>
<keyword evidence="4" id="KW-0328">Glycosyltransferase</keyword>
<dbReference type="PANTHER" id="PTHR44998:SF1">
    <property type="entry name" value="UDP-N-ACETYLGLUCOSAMINE--PEPTIDE N-ACETYLGLUCOSAMINYLTRANSFERASE 110 KDA SUBUNIT"/>
    <property type="match status" value="1"/>
</dbReference>
<feature type="domain" description="O-GlcNAc transferase C-terminal" evidence="9">
    <location>
        <begin position="376"/>
        <end position="516"/>
    </location>
</feature>
<keyword evidence="11" id="KW-1185">Reference proteome</keyword>
<comment type="similarity">
    <text evidence="2">Belongs to the glycosyltransferase 41 family. O-GlcNAc transferase subfamily.</text>
</comment>
<dbReference type="PANTHER" id="PTHR44998">
    <property type="match status" value="1"/>
</dbReference>
<gene>
    <name evidence="10" type="ORF">E3U44_02730</name>
</gene>
<dbReference type="SUPFAM" id="SSF48452">
    <property type="entry name" value="TPR-like"/>
    <property type="match status" value="1"/>
</dbReference>
<reference evidence="10 11" key="1">
    <citation type="submission" date="2019-03" db="EMBL/GenBank/DDBJ databases">
        <title>The genome sequence of Nitrosococcus wardiae strain D1FHST reveals the archetypal metabolic capacity of ammonia-oxidizing Gammaproteobacteria.</title>
        <authorList>
            <person name="Wang L."/>
            <person name="Lim C.K."/>
            <person name="Hanson T.E."/>
            <person name="Dang H."/>
            <person name="Klotz M.G."/>
        </authorList>
    </citation>
    <scope>NUCLEOTIDE SEQUENCE [LARGE SCALE GENOMIC DNA]</scope>
    <source>
        <strain evidence="10 11">D1FHS</strain>
    </source>
</reference>
<evidence type="ECO:0000313" key="10">
    <source>
        <dbReference type="EMBL" id="QBQ53540.1"/>
    </source>
</evidence>
<dbReference type="Pfam" id="PF13431">
    <property type="entry name" value="TPR_17"/>
    <property type="match status" value="1"/>
</dbReference>
<dbReference type="EC" id="2.4.1.255" evidence="3"/>
<dbReference type="Gene3D" id="3.40.50.11380">
    <property type="match status" value="1"/>
</dbReference>
<dbReference type="Proteomes" id="UP000294325">
    <property type="component" value="Chromosome"/>
</dbReference>
<evidence type="ECO:0000313" key="11">
    <source>
        <dbReference type="Proteomes" id="UP000294325"/>
    </source>
</evidence>
<organism evidence="10 11">
    <name type="scientific">Nitrosococcus wardiae</name>
    <dbReference type="NCBI Taxonomy" id="1814290"/>
    <lineage>
        <taxon>Bacteria</taxon>
        <taxon>Pseudomonadati</taxon>
        <taxon>Pseudomonadota</taxon>
        <taxon>Gammaproteobacteria</taxon>
        <taxon>Chromatiales</taxon>
        <taxon>Chromatiaceae</taxon>
        <taxon>Nitrosococcus</taxon>
    </lineage>
</organism>
<comment type="pathway">
    <text evidence="1">Protein modification; protein glycosylation.</text>
</comment>
<dbReference type="SUPFAM" id="SSF53756">
    <property type="entry name" value="UDP-Glycosyltransferase/glycogen phosphorylase"/>
    <property type="match status" value="1"/>
</dbReference>
<dbReference type="KEGG" id="nwr:E3U44_02730"/>
<dbReference type="GO" id="GO:0097363">
    <property type="term" value="F:protein O-acetylglucosaminyltransferase activity"/>
    <property type="evidence" value="ECO:0007669"/>
    <property type="project" value="UniProtKB-EC"/>
</dbReference>
<dbReference type="SMART" id="SM00028">
    <property type="entry name" value="TPR"/>
    <property type="match status" value="5"/>
</dbReference>